<organism evidence="2 3">
    <name type="scientific">Blattamonas nauphoetae</name>
    <dbReference type="NCBI Taxonomy" id="2049346"/>
    <lineage>
        <taxon>Eukaryota</taxon>
        <taxon>Metamonada</taxon>
        <taxon>Preaxostyla</taxon>
        <taxon>Oxymonadida</taxon>
        <taxon>Blattamonas</taxon>
    </lineage>
</organism>
<reference evidence="2 3" key="1">
    <citation type="journal article" date="2022" name="bioRxiv">
        <title>Genomics of Preaxostyla Flagellates Illuminates Evolutionary Transitions and the Path Towards Mitochondrial Loss.</title>
        <authorList>
            <person name="Novak L.V.F."/>
            <person name="Treitli S.C."/>
            <person name="Pyrih J."/>
            <person name="Halakuc P."/>
            <person name="Pipaliya S.V."/>
            <person name="Vacek V."/>
            <person name="Brzon O."/>
            <person name="Soukal P."/>
            <person name="Eme L."/>
            <person name="Dacks J.B."/>
            <person name="Karnkowska A."/>
            <person name="Elias M."/>
            <person name="Hampl V."/>
        </authorList>
    </citation>
    <scope>NUCLEOTIDE SEQUENCE [LARGE SCALE GENOMIC DNA]</scope>
    <source>
        <strain evidence="2">NAU3</strain>
        <tissue evidence="2">Gut</tissue>
    </source>
</reference>
<comment type="caution">
    <text evidence="2">The sequence shown here is derived from an EMBL/GenBank/DDBJ whole genome shotgun (WGS) entry which is preliminary data.</text>
</comment>
<name>A0ABQ9WU42_9EUKA</name>
<feature type="compositionally biased region" description="Acidic residues" evidence="1">
    <location>
        <begin position="37"/>
        <end position="52"/>
    </location>
</feature>
<evidence type="ECO:0000313" key="2">
    <source>
        <dbReference type="EMBL" id="KAK2943026.1"/>
    </source>
</evidence>
<feature type="compositionally biased region" description="Basic and acidic residues" evidence="1">
    <location>
        <begin position="53"/>
        <end position="67"/>
    </location>
</feature>
<evidence type="ECO:0000313" key="3">
    <source>
        <dbReference type="Proteomes" id="UP001281761"/>
    </source>
</evidence>
<sequence length="115" mass="13315">MLIKSKITSKAIRTGKAFDESEPEYDEKGRNEAEPIAWEEEGEGKEEQEDDNEAKQEEETKRDAEIVEGKQKGWRVANYLERRTSPGIGKRYREEEVRKALEEARVQAEAEGKKE</sequence>
<evidence type="ECO:0000256" key="1">
    <source>
        <dbReference type="SAM" id="MobiDB-lite"/>
    </source>
</evidence>
<keyword evidence="3" id="KW-1185">Reference proteome</keyword>
<protein>
    <submittedName>
        <fullName evidence="2">Uncharacterized protein</fullName>
    </submittedName>
</protein>
<dbReference type="Proteomes" id="UP001281761">
    <property type="component" value="Unassembled WGS sequence"/>
</dbReference>
<feature type="region of interest" description="Disordered" evidence="1">
    <location>
        <begin position="1"/>
        <end position="67"/>
    </location>
</feature>
<gene>
    <name evidence="2" type="ORF">BLNAU_22068</name>
</gene>
<dbReference type="EMBL" id="JARBJD010000368">
    <property type="protein sequence ID" value="KAK2943026.1"/>
    <property type="molecule type" value="Genomic_DNA"/>
</dbReference>
<proteinExistence type="predicted"/>
<accession>A0ABQ9WU42</accession>